<sequence length="261" mass="29590">MAQHRHIQQVFFAVRDERKSSFAKKKIAISAHSFVCKVLDPRATHECWAYKLGSKNAIVLAMVESLEGRQEDAARENSGVDGVMIVVTSGLQWVARSKLVCKHWARMLDDPSFRNEPVIKELPDSWESRFAPEASVPYLSHGGLVLCDRRKIFVNKKHFLVGNPLTQQWVQVHPIDSFFDNCTQALATYVSDGKQFFRISLSPYVFDSRLGIRTLPRYQTVCLTSLNTVFISTISVTSRTTPHLCCSRSKMWRSLADPNGV</sequence>
<dbReference type="KEGG" id="smo:SELMODRAFT_404561"/>
<protein>
    <submittedName>
        <fullName evidence="1">Uncharacterized protein</fullName>
    </submittedName>
</protein>
<dbReference type="EMBL" id="GL377567">
    <property type="protein sequence ID" value="EFJ36499.1"/>
    <property type="molecule type" value="Genomic_DNA"/>
</dbReference>
<evidence type="ECO:0000313" key="1">
    <source>
        <dbReference type="EMBL" id="EFJ36499.1"/>
    </source>
</evidence>
<dbReference type="Proteomes" id="UP000001514">
    <property type="component" value="Unassembled WGS sequence"/>
</dbReference>
<dbReference type="AlphaFoldDB" id="D8QVQ7"/>
<gene>
    <name evidence="1" type="ORF">SELMODRAFT_404561</name>
</gene>
<organism evidence="2">
    <name type="scientific">Selaginella moellendorffii</name>
    <name type="common">Spikemoss</name>
    <dbReference type="NCBI Taxonomy" id="88036"/>
    <lineage>
        <taxon>Eukaryota</taxon>
        <taxon>Viridiplantae</taxon>
        <taxon>Streptophyta</taxon>
        <taxon>Embryophyta</taxon>
        <taxon>Tracheophyta</taxon>
        <taxon>Lycopodiopsida</taxon>
        <taxon>Selaginellales</taxon>
        <taxon>Selaginellaceae</taxon>
        <taxon>Selaginella</taxon>
    </lineage>
</organism>
<proteinExistence type="predicted"/>
<evidence type="ECO:0000313" key="2">
    <source>
        <dbReference type="Proteomes" id="UP000001514"/>
    </source>
</evidence>
<reference evidence="1 2" key="1">
    <citation type="journal article" date="2011" name="Science">
        <title>The Selaginella genome identifies genetic changes associated with the evolution of vascular plants.</title>
        <authorList>
            <person name="Banks J.A."/>
            <person name="Nishiyama T."/>
            <person name="Hasebe M."/>
            <person name="Bowman J.L."/>
            <person name="Gribskov M."/>
            <person name="dePamphilis C."/>
            <person name="Albert V.A."/>
            <person name="Aono N."/>
            <person name="Aoyama T."/>
            <person name="Ambrose B.A."/>
            <person name="Ashton N.W."/>
            <person name="Axtell M.J."/>
            <person name="Barker E."/>
            <person name="Barker M.S."/>
            <person name="Bennetzen J.L."/>
            <person name="Bonawitz N.D."/>
            <person name="Chapple C."/>
            <person name="Cheng C."/>
            <person name="Correa L.G."/>
            <person name="Dacre M."/>
            <person name="DeBarry J."/>
            <person name="Dreyer I."/>
            <person name="Elias M."/>
            <person name="Engstrom E.M."/>
            <person name="Estelle M."/>
            <person name="Feng L."/>
            <person name="Finet C."/>
            <person name="Floyd S.K."/>
            <person name="Frommer W.B."/>
            <person name="Fujita T."/>
            <person name="Gramzow L."/>
            <person name="Gutensohn M."/>
            <person name="Harholt J."/>
            <person name="Hattori M."/>
            <person name="Heyl A."/>
            <person name="Hirai T."/>
            <person name="Hiwatashi Y."/>
            <person name="Ishikawa M."/>
            <person name="Iwata M."/>
            <person name="Karol K.G."/>
            <person name="Koehler B."/>
            <person name="Kolukisaoglu U."/>
            <person name="Kubo M."/>
            <person name="Kurata T."/>
            <person name="Lalonde S."/>
            <person name="Li K."/>
            <person name="Li Y."/>
            <person name="Litt A."/>
            <person name="Lyons E."/>
            <person name="Manning G."/>
            <person name="Maruyama T."/>
            <person name="Michael T.P."/>
            <person name="Mikami K."/>
            <person name="Miyazaki S."/>
            <person name="Morinaga S."/>
            <person name="Murata T."/>
            <person name="Mueller-Roeber B."/>
            <person name="Nelson D.R."/>
            <person name="Obara M."/>
            <person name="Oguri Y."/>
            <person name="Olmstead R.G."/>
            <person name="Onodera N."/>
            <person name="Petersen B.L."/>
            <person name="Pils B."/>
            <person name="Prigge M."/>
            <person name="Rensing S.A."/>
            <person name="Riano-Pachon D.M."/>
            <person name="Roberts A.W."/>
            <person name="Sato Y."/>
            <person name="Scheller H.V."/>
            <person name="Schulz B."/>
            <person name="Schulz C."/>
            <person name="Shakirov E.V."/>
            <person name="Shibagaki N."/>
            <person name="Shinohara N."/>
            <person name="Shippen D.E."/>
            <person name="Soerensen I."/>
            <person name="Sotooka R."/>
            <person name="Sugimoto N."/>
            <person name="Sugita M."/>
            <person name="Sumikawa N."/>
            <person name="Tanurdzic M."/>
            <person name="Theissen G."/>
            <person name="Ulvskov P."/>
            <person name="Wakazuki S."/>
            <person name="Weng J.K."/>
            <person name="Willats W.W."/>
            <person name="Wipf D."/>
            <person name="Wolf P.G."/>
            <person name="Yang L."/>
            <person name="Zimmer A.D."/>
            <person name="Zhu Q."/>
            <person name="Mitros T."/>
            <person name="Hellsten U."/>
            <person name="Loque D."/>
            <person name="Otillar R."/>
            <person name="Salamov A."/>
            <person name="Schmutz J."/>
            <person name="Shapiro H."/>
            <person name="Lindquist E."/>
            <person name="Lucas S."/>
            <person name="Rokhsar D."/>
            <person name="Grigoriev I.V."/>
        </authorList>
    </citation>
    <scope>NUCLEOTIDE SEQUENCE [LARGE SCALE GENOMIC DNA]</scope>
</reference>
<keyword evidence="2" id="KW-1185">Reference proteome</keyword>
<dbReference type="InParanoid" id="D8QVQ7"/>
<accession>D8QVQ7</accession>
<dbReference type="Gramene" id="EFJ36499">
    <property type="protein sequence ID" value="EFJ36499"/>
    <property type="gene ID" value="SELMODRAFT_404561"/>
</dbReference>
<dbReference type="HOGENOM" id="CLU_1067117_0_0_1"/>
<name>D8QVQ7_SELML</name>